<keyword evidence="6" id="KW-0472">Membrane</keyword>
<evidence type="ECO:0000256" key="5">
    <source>
        <dbReference type="ARBA" id="ARBA00023012"/>
    </source>
</evidence>
<dbReference type="GO" id="GO:0016301">
    <property type="term" value="F:kinase activity"/>
    <property type="evidence" value="ECO:0007669"/>
    <property type="project" value="UniProtKB-KW"/>
</dbReference>
<proteinExistence type="predicted"/>
<dbReference type="PANTHER" id="PTHR24421">
    <property type="entry name" value="NITRATE/NITRITE SENSOR PROTEIN NARX-RELATED"/>
    <property type="match status" value="1"/>
</dbReference>
<dbReference type="Pfam" id="PF02518">
    <property type="entry name" value="HATPase_c"/>
    <property type="match status" value="1"/>
</dbReference>
<accession>A0ABW1T968</accession>
<keyword evidence="6" id="KW-1133">Transmembrane helix</keyword>
<feature type="transmembrane region" description="Helical" evidence="6">
    <location>
        <begin position="100"/>
        <end position="126"/>
    </location>
</feature>
<feature type="transmembrane region" description="Helical" evidence="6">
    <location>
        <begin position="138"/>
        <end position="157"/>
    </location>
</feature>
<dbReference type="EC" id="2.7.13.3" evidence="2"/>
<evidence type="ECO:0000313" key="9">
    <source>
        <dbReference type="Proteomes" id="UP001596190"/>
    </source>
</evidence>
<gene>
    <name evidence="8" type="ORF">ACFP1H_06610</name>
</gene>
<evidence type="ECO:0000256" key="4">
    <source>
        <dbReference type="ARBA" id="ARBA00022777"/>
    </source>
</evidence>
<reference evidence="9" key="1">
    <citation type="journal article" date="2019" name="Int. J. Syst. Evol. Microbiol.">
        <title>The Global Catalogue of Microorganisms (GCM) 10K type strain sequencing project: providing services to taxonomists for standard genome sequencing and annotation.</title>
        <authorList>
            <consortium name="The Broad Institute Genomics Platform"/>
            <consortium name="The Broad Institute Genome Sequencing Center for Infectious Disease"/>
            <person name="Wu L."/>
            <person name="Ma J."/>
        </authorList>
    </citation>
    <scope>NUCLEOTIDE SEQUENCE [LARGE SCALE GENOMIC DNA]</scope>
    <source>
        <strain evidence="9">CCM 8950</strain>
    </source>
</reference>
<dbReference type="InterPro" id="IPR005467">
    <property type="entry name" value="His_kinase_dom"/>
</dbReference>
<sequence length="418" mass="47497">MPKQTEERKIQTLKKARVPLIVWMIMIGFVALYILSTSTLAIRERAQIFIHRQIPTYTIPFNHAAISIFVLFWITGLILSIWIGPWLYQKRPWEMVCVPIILSIIFVTVLPMSAPIIMVGTYPVLLIESIIAYRRPQILLIGLTAIYSIFWVAWLLIVGWRLALITLQSFIFVILIVLYYWRLYQQQLSERQRVEDLYSELQLAYKQVEASAIRSERQRVARELHDTLTQGLAAVVMQLEAADSFLDQGNTKRAKEIIKDSVAASRKALQESRITLTDLRSTTEESLPARLQLTTEAIQKNYHINTTIKLGDIPDYSPSQLTEITRIVTEALTNVAKHAKTNQALISSQLKNDIFKLKVIDFGEGFNTQNKPKAGHYGLSGLQERAARLDGVVTVISSLGEGTTVTLTMPTSRKELDN</sequence>
<evidence type="ECO:0000313" key="8">
    <source>
        <dbReference type="EMBL" id="MFC6254257.1"/>
    </source>
</evidence>
<dbReference type="Gene3D" id="3.30.565.10">
    <property type="entry name" value="Histidine kinase-like ATPase, C-terminal domain"/>
    <property type="match status" value="1"/>
</dbReference>
<keyword evidence="3" id="KW-0808">Transferase</keyword>
<keyword evidence="5" id="KW-0902">Two-component regulatory system</keyword>
<evidence type="ECO:0000256" key="6">
    <source>
        <dbReference type="SAM" id="Phobius"/>
    </source>
</evidence>
<dbReference type="PANTHER" id="PTHR24421:SF55">
    <property type="entry name" value="SENSOR HISTIDINE KINASE YDFH"/>
    <property type="match status" value="1"/>
</dbReference>
<keyword evidence="4 8" id="KW-0418">Kinase</keyword>
<feature type="domain" description="Histidine kinase" evidence="7">
    <location>
        <begin position="219"/>
        <end position="413"/>
    </location>
</feature>
<feature type="transmembrane region" description="Helical" evidence="6">
    <location>
        <begin position="163"/>
        <end position="181"/>
    </location>
</feature>
<evidence type="ECO:0000259" key="7">
    <source>
        <dbReference type="PROSITE" id="PS50109"/>
    </source>
</evidence>
<dbReference type="RefSeq" id="WP_137630279.1">
    <property type="nucleotide sequence ID" value="NZ_BJDO01000006.1"/>
</dbReference>
<dbReference type="InterPro" id="IPR011712">
    <property type="entry name" value="Sig_transdc_His_kin_sub3_dim/P"/>
</dbReference>
<dbReference type="SUPFAM" id="SSF55874">
    <property type="entry name" value="ATPase domain of HSP90 chaperone/DNA topoisomerase II/histidine kinase"/>
    <property type="match status" value="1"/>
</dbReference>
<dbReference type="EMBL" id="JBHSSA010000050">
    <property type="protein sequence ID" value="MFC6254257.1"/>
    <property type="molecule type" value="Genomic_DNA"/>
</dbReference>
<evidence type="ECO:0000256" key="1">
    <source>
        <dbReference type="ARBA" id="ARBA00000085"/>
    </source>
</evidence>
<dbReference type="CDD" id="cd16917">
    <property type="entry name" value="HATPase_UhpB-NarQ-NarX-like"/>
    <property type="match status" value="1"/>
</dbReference>
<keyword evidence="6" id="KW-0812">Transmembrane</keyword>
<feature type="transmembrane region" description="Helical" evidence="6">
    <location>
        <begin position="20"/>
        <end position="42"/>
    </location>
</feature>
<evidence type="ECO:0000256" key="2">
    <source>
        <dbReference type="ARBA" id="ARBA00012438"/>
    </source>
</evidence>
<organism evidence="8 9">
    <name type="scientific">Secundilactobacillus hailunensis</name>
    <dbReference type="NCBI Taxonomy" id="2559923"/>
    <lineage>
        <taxon>Bacteria</taxon>
        <taxon>Bacillati</taxon>
        <taxon>Bacillota</taxon>
        <taxon>Bacilli</taxon>
        <taxon>Lactobacillales</taxon>
        <taxon>Lactobacillaceae</taxon>
        <taxon>Secundilactobacillus</taxon>
    </lineage>
</organism>
<feature type="transmembrane region" description="Helical" evidence="6">
    <location>
        <begin position="63"/>
        <end position="88"/>
    </location>
</feature>
<name>A0ABW1T968_9LACO</name>
<dbReference type="Gene3D" id="1.20.5.1930">
    <property type="match status" value="1"/>
</dbReference>
<dbReference type="Proteomes" id="UP001596190">
    <property type="component" value="Unassembled WGS sequence"/>
</dbReference>
<dbReference type="InterPro" id="IPR003594">
    <property type="entry name" value="HATPase_dom"/>
</dbReference>
<protein>
    <recommendedName>
        <fullName evidence="2">histidine kinase</fullName>
        <ecNumber evidence="2">2.7.13.3</ecNumber>
    </recommendedName>
</protein>
<comment type="caution">
    <text evidence="8">The sequence shown here is derived from an EMBL/GenBank/DDBJ whole genome shotgun (WGS) entry which is preliminary data.</text>
</comment>
<dbReference type="PROSITE" id="PS50109">
    <property type="entry name" value="HIS_KIN"/>
    <property type="match status" value="1"/>
</dbReference>
<dbReference type="InterPro" id="IPR050482">
    <property type="entry name" value="Sensor_HK_TwoCompSys"/>
</dbReference>
<comment type="catalytic activity">
    <reaction evidence="1">
        <text>ATP + protein L-histidine = ADP + protein N-phospho-L-histidine.</text>
        <dbReference type="EC" id="2.7.13.3"/>
    </reaction>
</comment>
<dbReference type="Pfam" id="PF07730">
    <property type="entry name" value="HisKA_3"/>
    <property type="match status" value="1"/>
</dbReference>
<dbReference type="InterPro" id="IPR036890">
    <property type="entry name" value="HATPase_C_sf"/>
</dbReference>
<evidence type="ECO:0000256" key="3">
    <source>
        <dbReference type="ARBA" id="ARBA00022679"/>
    </source>
</evidence>
<keyword evidence="9" id="KW-1185">Reference proteome</keyword>